<dbReference type="SUPFAM" id="SSF53850">
    <property type="entry name" value="Periplasmic binding protein-like II"/>
    <property type="match status" value="1"/>
</dbReference>
<dbReference type="InterPro" id="IPR036388">
    <property type="entry name" value="WH-like_DNA-bd_sf"/>
</dbReference>
<gene>
    <name evidence="6" type="ORF">IB285_03150</name>
</gene>
<accession>A0ABR8KPN5</accession>
<proteinExistence type="inferred from homology"/>
<dbReference type="EMBL" id="JACXLC010000001">
    <property type="protein sequence ID" value="MBD2841250.1"/>
    <property type="molecule type" value="Genomic_DNA"/>
</dbReference>
<comment type="similarity">
    <text evidence="1">Belongs to the LysR transcriptional regulatory family.</text>
</comment>
<keyword evidence="4" id="KW-0804">Transcription</keyword>
<keyword evidence="2" id="KW-0805">Transcription regulation</keyword>
<evidence type="ECO:0000256" key="4">
    <source>
        <dbReference type="ARBA" id="ARBA00023163"/>
    </source>
</evidence>
<evidence type="ECO:0000313" key="7">
    <source>
        <dbReference type="Proteomes" id="UP000635384"/>
    </source>
</evidence>
<evidence type="ECO:0000256" key="3">
    <source>
        <dbReference type="ARBA" id="ARBA00023125"/>
    </source>
</evidence>
<dbReference type="Gene3D" id="3.40.190.290">
    <property type="match status" value="1"/>
</dbReference>
<dbReference type="InterPro" id="IPR005119">
    <property type="entry name" value="LysR_subst-bd"/>
</dbReference>
<dbReference type="PROSITE" id="PS50931">
    <property type="entry name" value="HTH_LYSR"/>
    <property type="match status" value="1"/>
</dbReference>
<evidence type="ECO:0000256" key="2">
    <source>
        <dbReference type="ARBA" id="ARBA00023015"/>
    </source>
</evidence>
<evidence type="ECO:0000313" key="6">
    <source>
        <dbReference type="EMBL" id="MBD2841250.1"/>
    </source>
</evidence>
<evidence type="ECO:0000256" key="1">
    <source>
        <dbReference type="ARBA" id="ARBA00009437"/>
    </source>
</evidence>
<dbReference type="RefSeq" id="WP_190786808.1">
    <property type="nucleotide sequence ID" value="NZ_JACXLC010000001.1"/>
</dbReference>
<dbReference type="InterPro" id="IPR000847">
    <property type="entry name" value="LysR_HTH_N"/>
</dbReference>
<comment type="caution">
    <text evidence="6">The sequence shown here is derived from an EMBL/GenBank/DDBJ whole genome shotgun (WGS) entry which is preliminary data.</text>
</comment>
<evidence type="ECO:0000259" key="5">
    <source>
        <dbReference type="PROSITE" id="PS50931"/>
    </source>
</evidence>
<name>A0ABR8KPN5_9SPHN</name>
<protein>
    <submittedName>
        <fullName evidence="6">LysR family transcriptional regulator</fullName>
    </submittedName>
</protein>
<dbReference type="Proteomes" id="UP000635384">
    <property type="component" value="Unassembled WGS sequence"/>
</dbReference>
<dbReference type="Pfam" id="PF00126">
    <property type="entry name" value="HTH_1"/>
    <property type="match status" value="1"/>
</dbReference>
<dbReference type="InterPro" id="IPR036390">
    <property type="entry name" value="WH_DNA-bd_sf"/>
</dbReference>
<dbReference type="Pfam" id="PF03466">
    <property type="entry name" value="LysR_substrate"/>
    <property type="match status" value="1"/>
</dbReference>
<feature type="domain" description="HTH lysR-type" evidence="5">
    <location>
        <begin position="1"/>
        <end position="58"/>
    </location>
</feature>
<keyword evidence="3" id="KW-0238">DNA-binding</keyword>
<dbReference type="PANTHER" id="PTHR30537:SF3">
    <property type="entry name" value="TRANSCRIPTIONAL REGULATORY PROTEIN"/>
    <property type="match status" value="1"/>
</dbReference>
<dbReference type="SUPFAM" id="SSF46785">
    <property type="entry name" value="Winged helix' DNA-binding domain"/>
    <property type="match status" value="1"/>
</dbReference>
<sequence>MSDWDDYRLILALARAGTLRAAALELGLTHTTVSRRLAVLQDSRGAVFEKRPEGYVPTPLGSALIDVAENMEGLALAGARYQRASDKDLAGVVTLSLPEAIAQYLLLEDLLDFAQSYPEIELRVQTSYRFVDLDRSEADVVVRGAFQPPDHLVGRRLYPNCVAYYANREYLETTPRDQLCWIAPGPEARMPGWLENSPFPEIPIAISIDDITARHRALVKGLGLSRGACFMADPEPGLVRLGDAPPEAQQDIWVLTHPDLRYTPRIRLVMDHVASAMTKKRGLVLGELPQAFAEL</sequence>
<organism evidence="6 7">
    <name type="scientific">Erythrobacter rubeus</name>
    <dbReference type="NCBI Taxonomy" id="2760803"/>
    <lineage>
        <taxon>Bacteria</taxon>
        <taxon>Pseudomonadati</taxon>
        <taxon>Pseudomonadota</taxon>
        <taxon>Alphaproteobacteria</taxon>
        <taxon>Sphingomonadales</taxon>
        <taxon>Erythrobacteraceae</taxon>
        <taxon>Erythrobacter/Porphyrobacter group</taxon>
        <taxon>Erythrobacter</taxon>
    </lineage>
</organism>
<reference evidence="6 7" key="1">
    <citation type="submission" date="2020-09" db="EMBL/GenBank/DDBJ databases">
        <authorList>
            <person name="Yoon J.-W."/>
        </authorList>
    </citation>
    <scope>NUCLEOTIDE SEQUENCE [LARGE SCALE GENOMIC DNA]</scope>
    <source>
        <strain evidence="6 7">KMU-140</strain>
    </source>
</reference>
<dbReference type="InterPro" id="IPR058163">
    <property type="entry name" value="LysR-type_TF_proteobact-type"/>
</dbReference>
<dbReference type="PANTHER" id="PTHR30537">
    <property type="entry name" value="HTH-TYPE TRANSCRIPTIONAL REGULATOR"/>
    <property type="match status" value="1"/>
</dbReference>
<dbReference type="Gene3D" id="1.10.10.10">
    <property type="entry name" value="Winged helix-like DNA-binding domain superfamily/Winged helix DNA-binding domain"/>
    <property type="match status" value="1"/>
</dbReference>
<keyword evidence="7" id="KW-1185">Reference proteome</keyword>